<protein>
    <submittedName>
        <fullName evidence="2">Uncharacterized protein</fullName>
    </submittedName>
</protein>
<proteinExistence type="predicted"/>
<feature type="signal peptide" evidence="1">
    <location>
        <begin position="1"/>
        <end position="21"/>
    </location>
</feature>
<accession>A0AAD7C0V2</accession>
<comment type="caution">
    <text evidence="2">The sequence shown here is derived from an EMBL/GenBank/DDBJ whole genome shotgun (WGS) entry which is preliminary data.</text>
</comment>
<name>A0AAD7C0V2_9AGAR</name>
<keyword evidence="1" id="KW-0732">Signal</keyword>
<sequence>MYAKFISSVLLLLAVTNGALAIVCGNPPLPACPTFAPCPPCGSDEFCCLTLGSRCITNGQGCPRIGAIAPEK</sequence>
<dbReference type="AlphaFoldDB" id="A0AAD7C0V2"/>
<dbReference type="Proteomes" id="UP001221142">
    <property type="component" value="Unassembled WGS sequence"/>
</dbReference>
<gene>
    <name evidence="2" type="ORF">FB45DRAFT_906150</name>
</gene>
<evidence type="ECO:0000256" key="1">
    <source>
        <dbReference type="SAM" id="SignalP"/>
    </source>
</evidence>
<reference evidence="2" key="1">
    <citation type="submission" date="2023-03" db="EMBL/GenBank/DDBJ databases">
        <title>Massive genome expansion in bonnet fungi (Mycena s.s.) driven by repeated elements and novel gene families across ecological guilds.</title>
        <authorList>
            <consortium name="Lawrence Berkeley National Laboratory"/>
            <person name="Harder C.B."/>
            <person name="Miyauchi S."/>
            <person name="Viragh M."/>
            <person name="Kuo A."/>
            <person name="Thoen E."/>
            <person name="Andreopoulos B."/>
            <person name="Lu D."/>
            <person name="Skrede I."/>
            <person name="Drula E."/>
            <person name="Henrissat B."/>
            <person name="Morin E."/>
            <person name="Kohler A."/>
            <person name="Barry K."/>
            <person name="LaButti K."/>
            <person name="Morin E."/>
            <person name="Salamov A."/>
            <person name="Lipzen A."/>
            <person name="Mereny Z."/>
            <person name="Hegedus B."/>
            <person name="Baldrian P."/>
            <person name="Stursova M."/>
            <person name="Weitz H."/>
            <person name="Taylor A."/>
            <person name="Grigoriev I.V."/>
            <person name="Nagy L.G."/>
            <person name="Martin F."/>
            <person name="Kauserud H."/>
        </authorList>
    </citation>
    <scope>NUCLEOTIDE SEQUENCE</scope>
    <source>
        <strain evidence="2">9284</strain>
    </source>
</reference>
<organism evidence="2 3">
    <name type="scientific">Roridomyces roridus</name>
    <dbReference type="NCBI Taxonomy" id="1738132"/>
    <lineage>
        <taxon>Eukaryota</taxon>
        <taxon>Fungi</taxon>
        <taxon>Dikarya</taxon>
        <taxon>Basidiomycota</taxon>
        <taxon>Agaricomycotina</taxon>
        <taxon>Agaricomycetes</taxon>
        <taxon>Agaricomycetidae</taxon>
        <taxon>Agaricales</taxon>
        <taxon>Marasmiineae</taxon>
        <taxon>Mycenaceae</taxon>
        <taxon>Roridomyces</taxon>
    </lineage>
</organism>
<evidence type="ECO:0000313" key="2">
    <source>
        <dbReference type="EMBL" id="KAJ7636220.1"/>
    </source>
</evidence>
<dbReference type="EMBL" id="JARKIF010000006">
    <property type="protein sequence ID" value="KAJ7636220.1"/>
    <property type="molecule type" value="Genomic_DNA"/>
</dbReference>
<keyword evidence="3" id="KW-1185">Reference proteome</keyword>
<feature type="chain" id="PRO_5042227358" evidence="1">
    <location>
        <begin position="22"/>
        <end position="72"/>
    </location>
</feature>
<evidence type="ECO:0000313" key="3">
    <source>
        <dbReference type="Proteomes" id="UP001221142"/>
    </source>
</evidence>